<feature type="compositionally biased region" description="Basic and acidic residues" evidence="1">
    <location>
        <begin position="1"/>
        <end position="16"/>
    </location>
</feature>
<evidence type="ECO:0000313" key="2">
    <source>
        <dbReference type="EMBL" id="KAJ1366238.1"/>
    </source>
</evidence>
<accession>A0AAD5QYJ6</accession>
<comment type="caution">
    <text evidence="2">The sequence shown here is derived from an EMBL/GenBank/DDBJ whole genome shotgun (WGS) entry which is preliminary data.</text>
</comment>
<sequence>MKKLAEKELERPREGSALDAAVLRRTRTKRLPKSQGQSSDQNCNGPPHTHYITKKLK</sequence>
<dbReference type="AlphaFoldDB" id="A0AAD5QYJ6"/>
<feature type="region of interest" description="Disordered" evidence="1">
    <location>
        <begin position="1"/>
        <end position="57"/>
    </location>
</feature>
<protein>
    <submittedName>
        <fullName evidence="2">Uncharacterized protein</fullName>
    </submittedName>
</protein>
<gene>
    <name evidence="2" type="ORF">KIN20_026847</name>
</gene>
<organism evidence="2 3">
    <name type="scientific">Parelaphostrongylus tenuis</name>
    <name type="common">Meningeal worm</name>
    <dbReference type="NCBI Taxonomy" id="148309"/>
    <lineage>
        <taxon>Eukaryota</taxon>
        <taxon>Metazoa</taxon>
        <taxon>Ecdysozoa</taxon>
        <taxon>Nematoda</taxon>
        <taxon>Chromadorea</taxon>
        <taxon>Rhabditida</taxon>
        <taxon>Rhabditina</taxon>
        <taxon>Rhabditomorpha</taxon>
        <taxon>Strongyloidea</taxon>
        <taxon>Metastrongylidae</taxon>
        <taxon>Parelaphostrongylus</taxon>
    </lineage>
</organism>
<name>A0AAD5QYJ6_PARTN</name>
<dbReference type="EMBL" id="JAHQIW010005497">
    <property type="protein sequence ID" value="KAJ1366238.1"/>
    <property type="molecule type" value="Genomic_DNA"/>
</dbReference>
<evidence type="ECO:0000313" key="3">
    <source>
        <dbReference type="Proteomes" id="UP001196413"/>
    </source>
</evidence>
<dbReference type="Proteomes" id="UP001196413">
    <property type="component" value="Unassembled WGS sequence"/>
</dbReference>
<keyword evidence="3" id="KW-1185">Reference proteome</keyword>
<evidence type="ECO:0000256" key="1">
    <source>
        <dbReference type="SAM" id="MobiDB-lite"/>
    </source>
</evidence>
<reference evidence="2" key="1">
    <citation type="submission" date="2021-06" db="EMBL/GenBank/DDBJ databases">
        <title>Parelaphostrongylus tenuis whole genome reference sequence.</title>
        <authorList>
            <person name="Garwood T.J."/>
            <person name="Larsen P.A."/>
            <person name="Fountain-Jones N.M."/>
            <person name="Garbe J.R."/>
            <person name="Macchietto M.G."/>
            <person name="Kania S.A."/>
            <person name="Gerhold R.W."/>
            <person name="Richards J.E."/>
            <person name="Wolf T.M."/>
        </authorList>
    </citation>
    <scope>NUCLEOTIDE SEQUENCE</scope>
    <source>
        <strain evidence="2">MNPRO001-30</strain>
        <tissue evidence="2">Meninges</tissue>
    </source>
</reference>
<feature type="compositionally biased region" description="Polar residues" evidence="1">
    <location>
        <begin position="34"/>
        <end position="44"/>
    </location>
</feature>
<proteinExistence type="predicted"/>